<organism evidence="2 3">
    <name type="scientific">Serendipita vermifera MAFF 305830</name>
    <dbReference type="NCBI Taxonomy" id="933852"/>
    <lineage>
        <taxon>Eukaryota</taxon>
        <taxon>Fungi</taxon>
        <taxon>Dikarya</taxon>
        <taxon>Basidiomycota</taxon>
        <taxon>Agaricomycotina</taxon>
        <taxon>Agaricomycetes</taxon>
        <taxon>Sebacinales</taxon>
        <taxon>Serendipitaceae</taxon>
        <taxon>Serendipita</taxon>
    </lineage>
</organism>
<accession>A0A0C3B512</accession>
<keyword evidence="3" id="KW-1185">Reference proteome</keyword>
<dbReference type="EMBL" id="KN824281">
    <property type="protein sequence ID" value="KIM31915.1"/>
    <property type="molecule type" value="Genomic_DNA"/>
</dbReference>
<evidence type="ECO:0000313" key="3">
    <source>
        <dbReference type="Proteomes" id="UP000054097"/>
    </source>
</evidence>
<name>A0A0C3B512_SERVB</name>
<sequence>MQFSTLLVAFFAVSTAFALPIAEPNEEGTSLHYFERRNDDLTRWLNRHPKQQGVDRGCEQHTTTTTPAKSYWKCQYAVKDVEVQPGMTAFGRPIQVVTGVSVQESDKYPNLAKRTAQDSAKADALRKALTIRAWQ</sequence>
<dbReference type="Proteomes" id="UP000054097">
    <property type="component" value="Unassembled WGS sequence"/>
</dbReference>
<evidence type="ECO:0000256" key="1">
    <source>
        <dbReference type="SAM" id="SignalP"/>
    </source>
</evidence>
<feature type="signal peptide" evidence="1">
    <location>
        <begin position="1"/>
        <end position="18"/>
    </location>
</feature>
<reference evidence="3" key="2">
    <citation type="submission" date="2015-01" db="EMBL/GenBank/DDBJ databases">
        <title>Evolutionary Origins and Diversification of the Mycorrhizal Mutualists.</title>
        <authorList>
            <consortium name="DOE Joint Genome Institute"/>
            <consortium name="Mycorrhizal Genomics Consortium"/>
            <person name="Kohler A."/>
            <person name="Kuo A."/>
            <person name="Nagy L.G."/>
            <person name="Floudas D."/>
            <person name="Copeland A."/>
            <person name="Barry K.W."/>
            <person name="Cichocki N."/>
            <person name="Veneault-Fourrey C."/>
            <person name="LaButti K."/>
            <person name="Lindquist E.A."/>
            <person name="Lipzen A."/>
            <person name="Lundell T."/>
            <person name="Morin E."/>
            <person name="Murat C."/>
            <person name="Riley R."/>
            <person name="Ohm R."/>
            <person name="Sun H."/>
            <person name="Tunlid A."/>
            <person name="Henrissat B."/>
            <person name="Grigoriev I.V."/>
            <person name="Hibbett D.S."/>
            <person name="Martin F."/>
        </authorList>
    </citation>
    <scope>NUCLEOTIDE SEQUENCE [LARGE SCALE GENOMIC DNA]</scope>
    <source>
        <strain evidence="3">MAFF 305830</strain>
    </source>
</reference>
<reference evidence="2 3" key="1">
    <citation type="submission" date="2014-04" db="EMBL/GenBank/DDBJ databases">
        <authorList>
            <consortium name="DOE Joint Genome Institute"/>
            <person name="Kuo A."/>
            <person name="Zuccaro A."/>
            <person name="Kohler A."/>
            <person name="Nagy L.G."/>
            <person name="Floudas D."/>
            <person name="Copeland A."/>
            <person name="Barry K.W."/>
            <person name="Cichocki N."/>
            <person name="Veneault-Fourrey C."/>
            <person name="LaButti K."/>
            <person name="Lindquist E.A."/>
            <person name="Lipzen A."/>
            <person name="Lundell T."/>
            <person name="Morin E."/>
            <person name="Murat C."/>
            <person name="Sun H."/>
            <person name="Tunlid A."/>
            <person name="Henrissat B."/>
            <person name="Grigoriev I.V."/>
            <person name="Hibbett D.S."/>
            <person name="Martin F."/>
            <person name="Nordberg H.P."/>
            <person name="Cantor M.N."/>
            <person name="Hua S.X."/>
        </authorList>
    </citation>
    <scope>NUCLEOTIDE SEQUENCE [LARGE SCALE GENOMIC DNA]</scope>
    <source>
        <strain evidence="2 3">MAFF 305830</strain>
    </source>
</reference>
<feature type="chain" id="PRO_5002161343" evidence="1">
    <location>
        <begin position="19"/>
        <end position="135"/>
    </location>
</feature>
<proteinExistence type="predicted"/>
<protein>
    <submittedName>
        <fullName evidence="2">Uncharacterized protein</fullName>
    </submittedName>
</protein>
<evidence type="ECO:0000313" key="2">
    <source>
        <dbReference type="EMBL" id="KIM31915.1"/>
    </source>
</evidence>
<dbReference type="AlphaFoldDB" id="A0A0C3B512"/>
<keyword evidence="1" id="KW-0732">Signal</keyword>
<dbReference type="HOGENOM" id="CLU_1887037_0_0_1"/>
<gene>
    <name evidence="2" type="ORF">M408DRAFT_327309</name>
</gene>